<evidence type="ECO:0000313" key="9">
    <source>
        <dbReference type="Proteomes" id="UP000006683"/>
    </source>
</evidence>
<name>E1STT3_FERBD</name>
<dbReference type="InterPro" id="IPR033713">
    <property type="entry name" value="NudJ"/>
</dbReference>
<dbReference type="STRING" id="550540.Fbal_1993"/>
<keyword evidence="6" id="KW-0460">Magnesium</keyword>
<comment type="subunit">
    <text evidence="3 6">Monomer.</text>
</comment>
<evidence type="ECO:0000256" key="4">
    <source>
        <dbReference type="ARBA" id="ARBA00015552"/>
    </source>
</evidence>
<evidence type="ECO:0000256" key="6">
    <source>
        <dbReference type="RuleBase" id="RU364043"/>
    </source>
</evidence>
<keyword evidence="9" id="KW-1185">Reference proteome</keyword>
<sequence length="151" mass="17103">MTRYKPNVTVACVVNHHDRYLLVEELIAGQVRLNQPAGHLEPGESLVQACTRELVEETGIQRQPDHLLRIHQWQAPDGIQFVRFSFSLTLEAPLETAPQDPQIVACHWLTRAQIEARANQLRSPLVLSAIDDFESGRHYPLSLLDDRLAPV</sequence>
<dbReference type="CDD" id="cd03675">
    <property type="entry name" value="NUDIX_Hydrolase"/>
    <property type="match status" value="1"/>
</dbReference>
<reference evidence="8 9" key="1">
    <citation type="journal article" date="2010" name="Stand. Genomic Sci.">
        <title>Complete genome sequence of Ferrimonas balearica type strain (PAT).</title>
        <authorList>
            <person name="Nolan M."/>
            <person name="Sikorski J."/>
            <person name="Davenport K."/>
            <person name="Lucas S."/>
            <person name="Glavina Del Rio T."/>
            <person name="Tice H."/>
            <person name="Cheng J."/>
            <person name="Goodwin L."/>
            <person name="Pitluck S."/>
            <person name="Liolios K."/>
            <person name="Ivanova N."/>
            <person name="Mavromatis K."/>
            <person name="Ovchinnikova G."/>
            <person name="Pati A."/>
            <person name="Chen A."/>
            <person name="Palaniappan K."/>
            <person name="Land M."/>
            <person name="Hauser L."/>
            <person name="Chang Y."/>
            <person name="Jeffries C."/>
            <person name="Tapia R."/>
            <person name="Brettin T."/>
            <person name="Detter J."/>
            <person name="Han C."/>
            <person name="Yasawong M."/>
            <person name="Rohde M."/>
            <person name="Tindall B."/>
            <person name="Goker M."/>
            <person name="Woyke T."/>
            <person name="Bristow J."/>
            <person name="Eisen J."/>
            <person name="Markowitz V."/>
            <person name="Hugenholtz P."/>
            <person name="Kyrpides N."/>
            <person name="Klenk H."/>
            <person name="Lapidus A."/>
        </authorList>
    </citation>
    <scope>NUCLEOTIDE SEQUENCE [LARGE SCALE GENOMIC DNA]</scope>
    <source>
        <strain evidence="9">DSM 9799 / CCM 4581 / KCTC 23876 / PAT</strain>
    </source>
</reference>
<evidence type="ECO:0000256" key="3">
    <source>
        <dbReference type="ARBA" id="ARBA00011245"/>
    </source>
</evidence>
<dbReference type="PROSITE" id="PS00893">
    <property type="entry name" value="NUDIX_BOX"/>
    <property type="match status" value="1"/>
</dbReference>
<dbReference type="PANTHER" id="PTHR43222">
    <property type="entry name" value="NUDIX HYDROLASE 23"/>
    <property type="match status" value="1"/>
</dbReference>
<dbReference type="GO" id="GO:0017110">
    <property type="term" value="F:nucleoside diphosphate phosphatase activity"/>
    <property type="evidence" value="ECO:0007669"/>
    <property type="project" value="InterPro"/>
</dbReference>
<dbReference type="InterPro" id="IPR020084">
    <property type="entry name" value="NUDIX_hydrolase_CS"/>
</dbReference>
<dbReference type="PROSITE" id="PS51462">
    <property type="entry name" value="NUDIX"/>
    <property type="match status" value="1"/>
</dbReference>
<organism evidence="8 9">
    <name type="scientific">Ferrimonas balearica (strain DSM 9799 / CCM 4581 / KCTC 23876 / PAT)</name>
    <dbReference type="NCBI Taxonomy" id="550540"/>
    <lineage>
        <taxon>Bacteria</taxon>
        <taxon>Pseudomonadati</taxon>
        <taxon>Pseudomonadota</taxon>
        <taxon>Gammaproteobacteria</taxon>
        <taxon>Alteromonadales</taxon>
        <taxon>Ferrimonadaceae</taxon>
        <taxon>Ferrimonas</taxon>
    </lineage>
</organism>
<dbReference type="EMBL" id="CP002209">
    <property type="protein sequence ID" value="ADN76196.1"/>
    <property type="molecule type" value="Genomic_DNA"/>
</dbReference>
<dbReference type="GO" id="GO:0017111">
    <property type="term" value="F:ribonucleoside triphosphate phosphatase activity"/>
    <property type="evidence" value="ECO:0007669"/>
    <property type="project" value="InterPro"/>
</dbReference>
<protein>
    <recommendedName>
        <fullName evidence="4 6">Phosphatase NudJ</fullName>
        <ecNumber evidence="6">3.6.1.-</ecNumber>
    </recommendedName>
</protein>
<dbReference type="Gene3D" id="3.90.79.10">
    <property type="entry name" value="Nucleoside Triphosphate Pyrophosphohydrolase"/>
    <property type="match status" value="1"/>
</dbReference>
<feature type="domain" description="Nudix hydrolase" evidence="7">
    <location>
        <begin position="3"/>
        <end position="134"/>
    </location>
</feature>
<dbReference type="Pfam" id="PF00293">
    <property type="entry name" value="NUDIX"/>
    <property type="match status" value="1"/>
</dbReference>
<evidence type="ECO:0000256" key="5">
    <source>
        <dbReference type="ARBA" id="ARBA00022801"/>
    </source>
</evidence>
<evidence type="ECO:0000313" key="8">
    <source>
        <dbReference type="EMBL" id="ADN76196.1"/>
    </source>
</evidence>
<comment type="cofactor">
    <cofactor evidence="1 6">
        <name>Mg(2+)</name>
        <dbReference type="ChEBI" id="CHEBI:18420"/>
    </cofactor>
</comment>
<dbReference type="InterPro" id="IPR015797">
    <property type="entry name" value="NUDIX_hydrolase-like_dom_sf"/>
</dbReference>
<evidence type="ECO:0000256" key="2">
    <source>
        <dbReference type="ARBA" id="ARBA00007608"/>
    </source>
</evidence>
<accession>E1STT3</accession>
<dbReference type="HOGENOM" id="CLU_037162_6_1_6"/>
<dbReference type="Proteomes" id="UP000006683">
    <property type="component" value="Chromosome"/>
</dbReference>
<dbReference type="eggNOG" id="COG1051">
    <property type="taxonomic scope" value="Bacteria"/>
</dbReference>
<evidence type="ECO:0000256" key="1">
    <source>
        <dbReference type="ARBA" id="ARBA00001946"/>
    </source>
</evidence>
<dbReference type="PANTHER" id="PTHR43222:SF11">
    <property type="entry name" value="PHOSPHATASE NUDJ"/>
    <property type="match status" value="1"/>
</dbReference>
<dbReference type="EC" id="3.6.1.-" evidence="6"/>
<comment type="similarity">
    <text evidence="2 6">Belongs to the Nudix hydrolase family. NudJ subfamily.</text>
</comment>
<dbReference type="KEGG" id="fbl:Fbal_1993"/>
<dbReference type="InterPro" id="IPR000086">
    <property type="entry name" value="NUDIX_hydrolase_dom"/>
</dbReference>
<dbReference type="GO" id="GO:0004787">
    <property type="term" value="F:thiamine diphosphate phosphatase activity"/>
    <property type="evidence" value="ECO:0007669"/>
    <property type="project" value="InterPro"/>
</dbReference>
<dbReference type="SUPFAM" id="SSF55811">
    <property type="entry name" value="Nudix"/>
    <property type="match status" value="1"/>
</dbReference>
<proteinExistence type="inferred from homology"/>
<keyword evidence="5 6" id="KW-0378">Hydrolase</keyword>
<gene>
    <name evidence="6" type="primary">nudJ</name>
    <name evidence="8" type="ordered locus">Fbal_1993</name>
</gene>
<evidence type="ECO:0000259" key="7">
    <source>
        <dbReference type="PROSITE" id="PS51462"/>
    </source>
</evidence>
<dbReference type="AlphaFoldDB" id="E1STT3"/>